<feature type="transmembrane region" description="Helical" evidence="1">
    <location>
        <begin position="6"/>
        <end position="27"/>
    </location>
</feature>
<evidence type="ECO:0008006" key="4">
    <source>
        <dbReference type="Google" id="ProtNLM"/>
    </source>
</evidence>
<keyword evidence="1" id="KW-1133">Transmembrane helix</keyword>
<keyword evidence="3" id="KW-1185">Reference proteome</keyword>
<dbReference type="AlphaFoldDB" id="A0A398CVY0"/>
<dbReference type="Proteomes" id="UP000266328">
    <property type="component" value="Unassembled WGS sequence"/>
</dbReference>
<sequence length="189" mass="20791">MNWMEFIAAIVRAVAWPAVVMVVFVLLRKPLAKLILRLSHVAAGGVVFDFAEAVEKVSKQANETPGLLAAPAARVPEEDPLLQLVSLSPRLAVVEAWRLVESSARRANAARGTPVEKGRPLAGLDEIRVLQRDGVLDNATLDMMTRLRSLRNQAIHMDEFSIDTASAREYVQLAVALVQRIHEETPETP</sequence>
<organism evidence="2 3">
    <name type="scientific">Candidatus Cryosericum terrychapinii</name>
    <dbReference type="NCBI Taxonomy" id="2290919"/>
    <lineage>
        <taxon>Bacteria</taxon>
        <taxon>Pseudomonadati</taxon>
        <taxon>Caldisericota/Cryosericota group</taxon>
        <taxon>Candidatus Cryosericota</taxon>
        <taxon>Candidatus Cryosericia</taxon>
        <taxon>Candidatus Cryosericales</taxon>
        <taxon>Candidatus Cryosericaceae</taxon>
        <taxon>Candidatus Cryosericum</taxon>
    </lineage>
</organism>
<evidence type="ECO:0000313" key="2">
    <source>
        <dbReference type="EMBL" id="RIE06673.1"/>
    </source>
</evidence>
<keyword evidence="1" id="KW-0472">Membrane</keyword>
<name>A0A398CVY0_9BACT</name>
<accession>A0A398CVY0</accession>
<evidence type="ECO:0000313" key="3">
    <source>
        <dbReference type="Proteomes" id="UP000266328"/>
    </source>
</evidence>
<reference evidence="2 3" key="1">
    <citation type="submission" date="2018-09" db="EMBL/GenBank/DDBJ databases">
        <title>Discovery and Ecogenomic Context for Candidatus Cryosericales, a Global Caldiserica Order Active in Thawing Permafrost.</title>
        <authorList>
            <person name="Martinez M.A."/>
            <person name="Woodcroft B.J."/>
            <person name="Ignacio Espinoza J.C."/>
            <person name="Zayed A."/>
            <person name="Singleton C.M."/>
            <person name="Boyd J."/>
            <person name="Li Y.-F."/>
            <person name="Purvine S."/>
            <person name="Maughan H."/>
            <person name="Hodgkins S.B."/>
            <person name="Anderson D."/>
            <person name="Sederholm M."/>
            <person name="Temperton B."/>
            <person name="Saleska S.R."/>
            <person name="Tyson G.W."/>
            <person name="Rich V.I."/>
        </authorList>
    </citation>
    <scope>NUCLEOTIDE SEQUENCE [LARGE SCALE GENOMIC DNA]</scope>
    <source>
        <strain evidence="2 3">SMC7</strain>
    </source>
</reference>
<comment type="caution">
    <text evidence="2">The sequence shown here is derived from an EMBL/GenBank/DDBJ whole genome shotgun (WGS) entry which is preliminary data.</text>
</comment>
<evidence type="ECO:0000256" key="1">
    <source>
        <dbReference type="SAM" id="Phobius"/>
    </source>
</evidence>
<dbReference type="OrthoDB" id="7840545at2"/>
<keyword evidence="1" id="KW-0812">Transmembrane</keyword>
<proteinExistence type="predicted"/>
<gene>
    <name evidence="2" type="ORF">SMC7_01315</name>
</gene>
<dbReference type="EMBL" id="QXIS01000006">
    <property type="protein sequence ID" value="RIE06673.1"/>
    <property type="molecule type" value="Genomic_DNA"/>
</dbReference>
<protein>
    <recommendedName>
        <fullName evidence="4">DUF4145 domain-containing protein</fullName>
    </recommendedName>
</protein>
<dbReference type="RefSeq" id="WP_119088576.1">
    <property type="nucleotide sequence ID" value="NZ_QXIS01000006.1"/>
</dbReference>